<evidence type="ECO:0000256" key="5">
    <source>
        <dbReference type="ARBA" id="ARBA00023125"/>
    </source>
</evidence>
<keyword evidence="6" id="KW-0804">Transcription</keyword>
<dbReference type="GO" id="GO:0000156">
    <property type="term" value="F:phosphorelay response regulator activity"/>
    <property type="evidence" value="ECO:0007669"/>
    <property type="project" value="TreeGrafter"/>
</dbReference>
<accession>A0A1E3L3S3</accession>
<keyword evidence="5 7" id="KW-0238">DNA-binding</keyword>
<dbReference type="AlphaFoldDB" id="A0A1E3L3S3"/>
<keyword evidence="3" id="KW-0902">Two-component regulatory system</keyword>
<keyword evidence="10" id="KW-1185">Reference proteome</keyword>
<dbReference type="CDD" id="cd00383">
    <property type="entry name" value="trans_reg_C"/>
    <property type="match status" value="1"/>
</dbReference>
<evidence type="ECO:0000256" key="7">
    <source>
        <dbReference type="PROSITE-ProRule" id="PRU01091"/>
    </source>
</evidence>
<dbReference type="FunFam" id="1.10.10.10:FF:000018">
    <property type="entry name" value="DNA-binding response regulator ResD"/>
    <property type="match status" value="1"/>
</dbReference>
<dbReference type="GO" id="GO:0000976">
    <property type="term" value="F:transcription cis-regulatory region binding"/>
    <property type="evidence" value="ECO:0007669"/>
    <property type="project" value="TreeGrafter"/>
</dbReference>
<dbReference type="Proteomes" id="UP000094578">
    <property type="component" value="Unassembled WGS sequence"/>
</dbReference>
<dbReference type="GO" id="GO:0005829">
    <property type="term" value="C:cytosol"/>
    <property type="evidence" value="ECO:0007669"/>
    <property type="project" value="TreeGrafter"/>
</dbReference>
<evidence type="ECO:0000256" key="3">
    <source>
        <dbReference type="ARBA" id="ARBA00023012"/>
    </source>
</evidence>
<evidence type="ECO:0000256" key="2">
    <source>
        <dbReference type="ARBA" id="ARBA00022553"/>
    </source>
</evidence>
<reference evidence="9 10" key="1">
    <citation type="submission" date="2016-08" db="EMBL/GenBank/DDBJ databases">
        <title>Genome sequencing of Paenibacillus sp. TI45-13ar, isolated from Korean traditional nuruk.</title>
        <authorList>
            <person name="Kim S.-J."/>
        </authorList>
    </citation>
    <scope>NUCLEOTIDE SEQUENCE [LARGE SCALE GENOMIC DNA]</scope>
    <source>
        <strain evidence="9 10">TI45-13ar</strain>
    </source>
</reference>
<evidence type="ECO:0000256" key="1">
    <source>
        <dbReference type="ARBA" id="ARBA00004496"/>
    </source>
</evidence>
<dbReference type="PATRIC" id="fig|1886670.3.peg.2354"/>
<dbReference type="InterPro" id="IPR016032">
    <property type="entry name" value="Sig_transdc_resp-reg_C-effctor"/>
</dbReference>
<dbReference type="Pfam" id="PF00486">
    <property type="entry name" value="Trans_reg_C"/>
    <property type="match status" value="1"/>
</dbReference>
<dbReference type="RefSeq" id="WP_069327731.1">
    <property type="nucleotide sequence ID" value="NZ_MDER01000039.1"/>
</dbReference>
<evidence type="ECO:0000256" key="6">
    <source>
        <dbReference type="ARBA" id="ARBA00023163"/>
    </source>
</evidence>
<dbReference type="PANTHER" id="PTHR48111:SF1">
    <property type="entry name" value="TWO-COMPONENT RESPONSE REGULATOR ORR33"/>
    <property type="match status" value="1"/>
</dbReference>
<dbReference type="PANTHER" id="PTHR48111">
    <property type="entry name" value="REGULATOR OF RPOS"/>
    <property type="match status" value="1"/>
</dbReference>
<evidence type="ECO:0000313" key="9">
    <source>
        <dbReference type="EMBL" id="ODP28324.1"/>
    </source>
</evidence>
<organism evidence="9 10">
    <name type="scientific">Paenibacillus nuruki</name>
    <dbReference type="NCBI Taxonomy" id="1886670"/>
    <lineage>
        <taxon>Bacteria</taxon>
        <taxon>Bacillati</taxon>
        <taxon>Bacillota</taxon>
        <taxon>Bacilli</taxon>
        <taxon>Bacillales</taxon>
        <taxon>Paenibacillaceae</taxon>
        <taxon>Paenibacillus</taxon>
    </lineage>
</organism>
<keyword evidence="4" id="KW-0805">Transcription regulation</keyword>
<evidence type="ECO:0000256" key="4">
    <source>
        <dbReference type="ARBA" id="ARBA00023015"/>
    </source>
</evidence>
<dbReference type="InterPro" id="IPR036388">
    <property type="entry name" value="WH-like_DNA-bd_sf"/>
</dbReference>
<dbReference type="GO" id="GO:0032993">
    <property type="term" value="C:protein-DNA complex"/>
    <property type="evidence" value="ECO:0007669"/>
    <property type="project" value="TreeGrafter"/>
</dbReference>
<evidence type="ECO:0000259" key="8">
    <source>
        <dbReference type="PROSITE" id="PS51755"/>
    </source>
</evidence>
<protein>
    <submittedName>
        <fullName evidence="9">Cell cycle response regulator CtrA</fullName>
    </submittedName>
</protein>
<comment type="caution">
    <text evidence="9">The sequence shown here is derived from an EMBL/GenBank/DDBJ whole genome shotgun (WGS) entry which is preliminary data.</text>
</comment>
<dbReference type="InterPro" id="IPR039420">
    <property type="entry name" value="WalR-like"/>
</dbReference>
<dbReference type="Gene3D" id="1.10.10.10">
    <property type="entry name" value="Winged helix-like DNA-binding domain superfamily/Winged helix DNA-binding domain"/>
    <property type="match status" value="1"/>
</dbReference>
<dbReference type="STRING" id="1886670.PTI45_02314"/>
<name>A0A1E3L3S3_9BACL</name>
<dbReference type="InterPro" id="IPR001867">
    <property type="entry name" value="OmpR/PhoB-type_DNA-bd"/>
</dbReference>
<evidence type="ECO:0000313" key="10">
    <source>
        <dbReference type="Proteomes" id="UP000094578"/>
    </source>
</evidence>
<proteinExistence type="predicted"/>
<comment type="subcellular location">
    <subcellularLocation>
        <location evidence="1">Cytoplasm</location>
    </subcellularLocation>
</comment>
<gene>
    <name evidence="9" type="ORF">PTI45_02314</name>
</gene>
<sequence length="274" mass="30970">MSKQITKIIDNDYHLGTTDTLMNWSVAERNMRNAADLIAHSCPITRRVVIISPAPSRVHELTRTLSDSCFDVMVFHRWESNGAGAISADLFIFDLISSSGAQDIESAKLQFSEKNSHLPTLFLVREDMLTTDLNEWAEEELLVWPARPQEGLYHVERVIRAGSNRPAAPATGDTEHRTVFKDLWIDRKKMTVHRAQQRIELTKTEYDLLLMLIESEGGVLSREDLMSEIWGTQFFGGSNVVDVHVKSLRKKIGDNASAPQYVETVRGVGYRLAD</sequence>
<dbReference type="PROSITE" id="PS51755">
    <property type="entry name" value="OMPR_PHOB"/>
    <property type="match status" value="1"/>
</dbReference>
<dbReference type="EMBL" id="MDER01000039">
    <property type="protein sequence ID" value="ODP28324.1"/>
    <property type="molecule type" value="Genomic_DNA"/>
</dbReference>
<dbReference type="SMART" id="SM00862">
    <property type="entry name" value="Trans_reg_C"/>
    <property type="match status" value="1"/>
</dbReference>
<keyword evidence="2" id="KW-0597">Phosphoprotein</keyword>
<feature type="domain" description="OmpR/PhoB-type" evidence="8">
    <location>
        <begin position="175"/>
        <end position="274"/>
    </location>
</feature>
<feature type="DNA-binding region" description="OmpR/PhoB-type" evidence="7">
    <location>
        <begin position="175"/>
        <end position="274"/>
    </location>
</feature>
<dbReference type="SUPFAM" id="SSF46894">
    <property type="entry name" value="C-terminal effector domain of the bipartite response regulators"/>
    <property type="match status" value="1"/>
</dbReference>
<dbReference type="GO" id="GO:0006355">
    <property type="term" value="P:regulation of DNA-templated transcription"/>
    <property type="evidence" value="ECO:0007669"/>
    <property type="project" value="InterPro"/>
</dbReference>